<keyword evidence="5 9" id="KW-0547">Nucleotide-binding</keyword>
<feature type="region of interest" description="Disordered" evidence="10">
    <location>
        <begin position="267"/>
        <end position="299"/>
    </location>
</feature>
<dbReference type="EMBL" id="JBANBB010000001">
    <property type="protein sequence ID" value="MEK0306317.1"/>
    <property type="molecule type" value="Genomic_DNA"/>
</dbReference>
<comment type="subunit">
    <text evidence="9">Homodimer. Forms a membrane-associated complex with FtsX.</text>
</comment>
<dbReference type="PROSITE" id="PS00211">
    <property type="entry name" value="ABC_TRANSPORTER_1"/>
    <property type="match status" value="1"/>
</dbReference>
<dbReference type="RefSeq" id="WP_340468832.1">
    <property type="nucleotide sequence ID" value="NZ_JBANBB010000001.1"/>
</dbReference>
<feature type="compositionally biased region" description="Pro residues" evidence="10">
    <location>
        <begin position="489"/>
        <end position="503"/>
    </location>
</feature>
<evidence type="ECO:0000256" key="1">
    <source>
        <dbReference type="ARBA" id="ARBA00005417"/>
    </source>
</evidence>
<evidence type="ECO:0000313" key="13">
    <source>
        <dbReference type="Proteomes" id="UP001373159"/>
    </source>
</evidence>
<accession>A0ABU8ZPF8</accession>
<comment type="subcellular location">
    <subcellularLocation>
        <location evidence="9">Cell membrane</location>
        <topology evidence="9">Peripheral membrane protein</topology>
        <orientation evidence="9">Cytoplasmic side</orientation>
    </subcellularLocation>
</comment>
<sequence>MALITLKDVTKIYPKGSRPALDGINLNIERGDFVFLVGASGSGKTTLLRLLLREEEATEGEIRVAGNDLRRLRNRQIPGYRRSIGFVFQDYKLLTNKTVWQNVAFTLEVIGARHSTIKTLVPQVLKTVGLTGKENNYPHELSGGEAQRVALARAYVNHPQILLADEPTGNLDPTTSLGIMEVLDAISHTGTTIVMATHNEEIVNSMRKRVVELHTGKIVRDEAHGSYDSSRYFPDADVAAKSHRAISNPADGDALDHAAQAGVDTGIPAVDQSRFRPQADAASPASAEKDKAETVAPGGGSNQVIQAVEAVSQAVSDSQYGDDGIARLASSVHSGRTGRYGEVFTPVETTLTWGKGIKALSQEETDRNTTAEASDGEDQAGTVPTKGEPAKEEIGGGGPTRTGEQAEKADGNPQPGGPVSSHDGAAAGGQAAGRPLPQTSVPGGHTSGGSATGQFASPRSSAGHPQVGQPASQGSASQGSARFKSAPVAPGPVPPPPEPPAPPRSGRKGRTGNDTDRGGNGR</sequence>
<evidence type="ECO:0000313" key="12">
    <source>
        <dbReference type="EMBL" id="MEK0306317.1"/>
    </source>
</evidence>
<dbReference type="InterPro" id="IPR027417">
    <property type="entry name" value="P-loop_NTPase"/>
</dbReference>
<comment type="caution">
    <text evidence="12">The sequence shown here is derived from an EMBL/GenBank/DDBJ whole genome shotgun (WGS) entry which is preliminary data.</text>
</comment>
<gene>
    <name evidence="9 12" type="primary">ftsE</name>
    <name evidence="12" type="ORF">V8P97_02375</name>
</gene>
<dbReference type="GO" id="GO:0005524">
    <property type="term" value="F:ATP binding"/>
    <property type="evidence" value="ECO:0007669"/>
    <property type="project" value="UniProtKB-KW"/>
</dbReference>
<evidence type="ECO:0000256" key="5">
    <source>
        <dbReference type="ARBA" id="ARBA00022741"/>
    </source>
</evidence>
<feature type="region of interest" description="Disordered" evidence="10">
    <location>
        <begin position="355"/>
        <end position="522"/>
    </location>
</feature>
<evidence type="ECO:0000256" key="3">
    <source>
        <dbReference type="ARBA" id="ARBA00022475"/>
    </source>
</evidence>
<dbReference type="InterPro" id="IPR003593">
    <property type="entry name" value="AAA+_ATPase"/>
</dbReference>
<keyword evidence="8 9" id="KW-0131">Cell cycle</keyword>
<keyword evidence="6 9" id="KW-0067">ATP-binding</keyword>
<dbReference type="InterPro" id="IPR017871">
    <property type="entry name" value="ABC_transporter-like_CS"/>
</dbReference>
<name>A0ABU8ZPF8_9BIFI</name>
<dbReference type="Proteomes" id="UP001373159">
    <property type="component" value="Unassembled WGS sequence"/>
</dbReference>
<evidence type="ECO:0000256" key="2">
    <source>
        <dbReference type="ARBA" id="ARBA00020019"/>
    </source>
</evidence>
<evidence type="ECO:0000256" key="9">
    <source>
        <dbReference type="RuleBase" id="RU365094"/>
    </source>
</evidence>
<dbReference type="PANTHER" id="PTHR24220:SF470">
    <property type="entry name" value="CELL DIVISION ATP-BINDING PROTEIN FTSE"/>
    <property type="match status" value="1"/>
</dbReference>
<dbReference type="SMART" id="SM00382">
    <property type="entry name" value="AAA"/>
    <property type="match status" value="1"/>
</dbReference>
<dbReference type="PANTHER" id="PTHR24220">
    <property type="entry name" value="IMPORT ATP-BINDING PROTEIN"/>
    <property type="match status" value="1"/>
</dbReference>
<protein>
    <recommendedName>
        <fullName evidence="2 9">Cell division ATP-binding protein FtsE</fullName>
    </recommendedName>
</protein>
<evidence type="ECO:0000259" key="11">
    <source>
        <dbReference type="PROSITE" id="PS50893"/>
    </source>
</evidence>
<evidence type="ECO:0000256" key="4">
    <source>
        <dbReference type="ARBA" id="ARBA00022618"/>
    </source>
</evidence>
<keyword evidence="13" id="KW-1185">Reference proteome</keyword>
<evidence type="ECO:0000256" key="7">
    <source>
        <dbReference type="ARBA" id="ARBA00023136"/>
    </source>
</evidence>
<keyword evidence="3 9" id="KW-1003">Cell membrane</keyword>
<dbReference type="InterPro" id="IPR003439">
    <property type="entry name" value="ABC_transporter-like_ATP-bd"/>
</dbReference>
<keyword evidence="7 9" id="KW-0472">Membrane</keyword>
<organism evidence="12 13">
    <name type="scientific">Bifidobacterium favimelis</name>
    <dbReference type="NCBI Taxonomy" id="3122979"/>
    <lineage>
        <taxon>Bacteria</taxon>
        <taxon>Bacillati</taxon>
        <taxon>Actinomycetota</taxon>
        <taxon>Actinomycetes</taxon>
        <taxon>Bifidobacteriales</taxon>
        <taxon>Bifidobacteriaceae</taxon>
        <taxon>Bifidobacterium</taxon>
    </lineage>
</organism>
<dbReference type="Gene3D" id="3.40.50.300">
    <property type="entry name" value="P-loop containing nucleotide triphosphate hydrolases"/>
    <property type="match status" value="1"/>
</dbReference>
<comment type="function">
    <text evidence="9">Part of the ABC transporter FtsEX involved in cellular division.</text>
</comment>
<feature type="domain" description="ABC transporter" evidence="11">
    <location>
        <begin position="4"/>
        <end position="240"/>
    </location>
</feature>
<dbReference type="PROSITE" id="PS50893">
    <property type="entry name" value="ABC_TRANSPORTER_2"/>
    <property type="match status" value="1"/>
</dbReference>
<evidence type="ECO:0000256" key="10">
    <source>
        <dbReference type="SAM" id="MobiDB-lite"/>
    </source>
</evidence>
<keyword evidence="4 9" id="KW-0132">Cell division</keyword>
<feature type="compositionally biased region" description="Low complexity" evidence="10">
    <location>
        <begin position="468"/>
        <end position="481"/>
    </location>
</feature>
<comment type="similarity">
    <text evidence="1 9">Belongs to the ABC transporter superfamily.</text>
</comment>
<dbReference type="GO" id="GO:0051301">
    <property type="term" value="P:cell division"/>
    <property type="evidence" value="ECO:0007669"/>
    <property type="project" value="UniProtKB-KW"/>
</dbReference>
<evidence type="ECO:0000256" key="8">
    <source>
        <dbReference type="ARBA" id="ARBA00023306"/>
    </source>
</evidence>
<proteinExistence type="inferred from homology"/>
<evidence type="ECO:0000256" key="6">
    <source>
        <dbReference type="ARBA" id="ARBA00022840"/>
    </source>
</evidence>
<dbReference type="Pfam" id="PF00005">
    <property type="entry name" value="ABC_tran"/>
    <property type="match status" value="1"/>
</dbReference>
<dbReference type="InterPro" id="IPR015854">
    <property type="entry name" value="ABC_transpr_LolD-like"/>
</dbReference>
<feature type="compositionally biased region" description="Basic and acidic residues" evidence="10">
    <location>
        <begin position="511"/>
        <end position="522"/>
    </location>
</feature>
<reference evidence="12 13" key="1">
    <citation type="submission" date="2024-02" db="EMBL/GenBank/DDBJ databases">
        <title>Bifidobacterium honeyensis sp. nov., isolated from the comb honey.</title>
        <authorList>
            <person name="Liu W."/>
            <person name="Li Y."/>
        </authorList>
    </citation>
    <scope>NUCLEOTIDE SEQUENCE [LARGE SCALE GENOMIC DNA]</scope>
    <source>
        <strain evidence="12 13">IMAU50988</strain>
    </source>
</reference>
<dbReference type="SUPFAM" id="SSF52540">
    <property type="entry name" value="P-loop containing nucleoside triphosphate hydrolases"/>
    <property type="match status" value="1"/>
</dbReference>
<dbReference type="InterPro" id="IPR005286">
    <property type="entry name" value="Cell_div_FtsE"/>
</dbReference>
<dbReference type="NCBIfam" id="TIGR02673">
    <property type="entry name" value="FtsE"/>
    <property type="match status" value="1"/>
</dbReference>